<dbReference type="InterPro" id="IPR002509">
    <property type="entry name" value="NODB_dom"/>
</dbReference>
<evidence type="ECO:0000256" key="4">
    <source>
        <dbReference type="SAM" id="Phobius"/>
    </source>
</evidence>
<evidence type="ECO:0000259" key="5">
    <source>
        <dbReference type="PROSITE" id="PS51677"/>
    </source>
</evidence>
<keyword evidence="4" id="KW-0812">Transmembrane</keyword>
<dbReference type="GO" id="GO:0046872">
    <property type="term" value="F:metal ion binding"/>
    <property type="evidence" value="ECO:0007669"/>
    <property type="project" value="UniProtKB-KW"/>
</dbReference>
<dbReference type="EMBL" id="AWSU01000166">
    <property type="protein sequence ID" value="ERI77098.1"/>
    <property type="molecule type" value="Genomic_DNA"/>
</dbReference>
<proteinExistence type="predicted"/>
<dbReference type="AlphaFoldDB" id="A0ABC9TXY7"/>
<keyword evidence="4" id="KW-1133">Transmembrane helix</keyword>
<gene>
    <name evidence="6" type="ORF">CLOSYM_02231</name>
</gene>
<dbReference type="GO" id="GO:0016787">
    <property type="term" value="F:hydrolase activity"/>
    <property type="evidence" value="ECO:0007669"/>
    <property type="project" value="UniProtKB-KW"/>
</dbReference>
<organism evidence="6 7">
    <name type="scientific">[Clostridium] symbiosum ATCC 14940</name>
    <dbReference type="NCBI Taxonomy" id="411472"/>
    <lineage>
        <taxon>Bacteria</taxon>
        <taxon>Bacillati</taxon>
        <taxon>Bacillota</taxon>
        <taxon>Clostridia</taxon>
        <taxon>Lachnospirales</taxon>
        <taxon>Lachnospiraceae</taxon>
        <taxon>Otoolea</taxon>
    </lineage>
</organism>
<sequence>MNSNHVWPGNNLRGTAARIQRKGKHVKRKMFLLMVITVMDVFLACFCLSAVRDHSAAAGTWTGLAVSAEPDEPDSAGQGESARKEKRKTDIDGKKSGKEEKSGDGEKLLALTFDDGPHAVYTKRLLEGLRERGVKASFFLVGENIPGNEELVKQMSEDGHLIGTHCYSHVDLTKGTTEDACNAIRKTNELIRNITGQTPEYIRPPYGIWNDDLEECLRMTPVFWDIDTLDWKSQNPQKVVKHIYKNVGKHDVILLHDVFGTSVDAALAAIDTLTKQGYTFVTVDELLID</sequence>
<evidence type="ECO:0000313" key="7">
    <source>
        <dbReference type="Proteomes" id="UP000016491"/>
    </source>
</evidence>
<dbReference type="InterPro" id="IPR050248">
    <property type="entry name" value="Polysacc_deacetylase_ArnD"/>
</dbReference>
<keyword evidence="2" id="KW-0378">Hydrolase</keyword>
<comment type="caution">
    <text evidence="6">The sequence shown here is derived from an EMBL/GenBank/DDBJ whole genome shotgun (WGS) entry which is preliminary data.</text>
</comment>
<dbReference type="PANTHER" id="PTHR10587">
    <property type="entry name" value="GLYCOSYL TRANSFERASE-RELATED"/>
    <property type="match status" value="1"/>
</dbReference>
<dbReference type="Pfam" id="PF01522">
    <property type="entry name" value="Polysacc_deac_1"/>
    <property type="match status" value="1"/>
</dbReference>
<dbReference type="SUPFAM" id="SSF88713">
    <property type="entry name" value="Glycoside hydrolase/deacetylase"/>
    <property type="match status" value="1"/>
</dbReference>
<feature type="compositionally biased region" description="Basic and acidic residues" evidence="3">
    <location>
        <begin position="81"/>
        <end position="103"/>
    </location>
</feature>
<dbReference type="InterPro" id="IPR011330">
    <property type="entry name" value="Glyco_hydro/deAcase_b/a-brl"/>
</dbReference>
<evidence type="ECO:0000256" key="2">
    <source>
        <dbReference type="ARBA" id="ARBA00022801"/>
    </source>
</evidence>
<evidence type="ECO:0000313" key="6">
    <source>
        <dbReference type="EMBL" id="ERI77098.1"/>
    </source>
</evidence>
<feature type="region of interest" description="Disordered" evidence="3">
    <location>
        <begin position="66"/>
        <end position="103"/>
    </location>
</feature>
<dbReference type="Proteomes" id="UP000016491">
    <property type="component" value="Unassembled WGS sequence"/>
</dbReference>
<feature type="domain" description="NodB homology" evidence="5">
    <location>
        <begin position="107"/>
        <end position="281"/>
    </location>
</feature>
<dbReference type="CDD" id="cd10954">
    <property type="entry name" value="CE4_CtAXE_like"/>
    <property type="match status" value="1"/>
</dbReference>
<dbReference type="PROSITE" id="PS51677">
    <property type="entry name" value="NODB"/>
    <property type="match status" value="1"/>
</dbReference>
<name>A0ABC9TXY7_CLOSY</name>
<evidence type="ECO:0000256" key="1">
    <source>
        <dbReference type="ARBA" id="ARBA00022723"/>
    </source>
</evidence>
<keyword evidence="1" id="KW-0479">Metal-binding</keyword>
<evidence type="ECO:0000256" key="3">
    <source>
        <dbReference type="SAM" id="MobiDB-lite"/>
    </source>
</evidence>
<reference evidence="6 7" key="1">
    <citation type="submission" date="2013-07" db="EMBL/GenBank/DDBJ databases">
        <authorList>
            <person name="Weinstock G."/>
            <person name="Sodergren E."/>
            <person name="Wylie T."/>
            <person name="Fulton L."/>
            <person name="Fulton R."/>
            <person name="Fronick C."/>
            <person name="O'Laughlin M."/>
            <person name="Godfrey J."/>
            <person name="Miner T."/>
            <person name="Herter B."/>
            <person name="Appelbaum E."/>
            <person name="Cordes M."/>
            <person name="Lek S."/>
            <person name="Wollam A."/>
            <person name="Pepin K.H."/>
            <person name="Palsikar V.B."/>
            <person name="Mitreva M."/>
            <person name="Wilson R.K."/>
        </authorList>
    </citation>
    <scope>NUCLEOTIDE SEQUENCE [LARGE SCALE GENOMIC DNA]</scope>
    <source>
        <strain evidence="6 7">ATCC 14940</strain>
    </source>
</reference>
<feature type="transmembrane region" description="Helical" evidence="4">
    <location>
        <begin position="30"/>
        <end position="51"/>
    </location>
</feature>
<accession>A0ABC9TXY7</accession>
<dbReference type="Gene3D" id="3.20.20.370">
    <property type="entry name" value="Glycoside hydrolase/deacetylase"/>
    <property type="match status" value="1"/>
</dbReference>
<dbReference type="PANTHER" id="PTHR10587:SF133">
    <property type="entry name" value="CHITIN DEACETYLASE 1-RELATED"/>
    <property type="match status" value="1"/>
</dbReference>
<protein>
    <submittedName>
        <fullName evidence="6">Polysaccharide deacetylase</fullName>
    </submittedName>
</protein>
<keyword evidence="4" id="KW-0472">Membrane</keyword>